<dbReference type="InterPro" id="IPR006221">
    <property type="entry name" value="TrpG/PapA_dom"/>
</dbReference>
<proteinExistence type="predicted"/>
<dbReference type="AlphaFoldDB" id="A0A240A230"/>
<dbReference type="KEGG" id="sste:SAMEA4384403_2103"/>
<dbReference type="PANTHER" id="PTHR43418">
    <property type="entry name" value="MULTIFUNCTIONAL TRYPTOPHAN BIOSYNTHESIS PROTEIN-RELATED"/>
    <property type="match status" value="1"/>
</dbReference>
<dbReference type="Proteomes" id="UP000242084">
    <property type="component" value="Chromosome 1"/>
</dbReference>
<dbReference type="InterPro" id="IPR017926">
    <property type="entry name" value="GATASE"/>
</dbReference>
<dbReference type="EMBL" id="LT906462">
    <property type="protein sequence ID" value="SNV76976.1"/>
    <property type="molecule type" value="Genomic_DNA"/>
</dbReference>
<dbReference type="NCBIfam" id="TIGR00566">
    <property type="entry name" value="trpG_papA"/>
    <property type="match status" value="1"/>
</dbReference>
<dbReference type="FunFam" id="3.40.50.880:FF:000003">
    <property type="entry name" value="Anthranilate synthase component II"/>
    <property type="match status" value="1"/>
</dbReference>
<gene>
    <name evidence="3" type="primary">pabA_2</name>
    <name evidence="3" type="ORF">SAMEA4384403_02103</name>
</gene>
<dbReference type="Pfam" id="PF00117">
    <property type="entry name" value="GATase"/>
    <property type="match status" value="1"/>
</dbReference>
<dbReference type="InterPro" id="IPR050472">
    <property type="entry name" value="Anth_synth/Amidotransfase"/>
</dbReference>
<dbReference type="RefSeq" id="WP_095089344.1">
    <property type="nucleotide sequence ID" value="NZ_BMDM01000001.1"/>
</dbReference>
<evidence type="ECO:0000259" key="2">
    <source>
        <dbReference type="Pfam" id="PF00117"/>
    </source>
</evidence>
<evidence type="ECO:0000313" key="4">
    <source>
        <dbReference type="Proteomes" id="UP000242084"/>
    </source>
</evidence>
<keyword evidence="4" id="KW-1185">Reference proteome</keyword>
<organism evidence="3 4">
    <name type="scientific">Mammaliicoccus stepanovicii</name>
    <dbReference type="NCBI Taxonomy" id="643214"/>
    <lineage>
        <taxon>Bacteria</taxon>
        <taxon>Bacillati</taxon>
        <taxon>Bacillota</taxon>
        <taxon>Bacilli</taxon>
        <taxon>Bacillales</taxon>
        <taxon>Staphylococcaceae</taxon>
        <taxon>Mammaliicoccus</taxon>
    </lineage>
</organism>
<dbReference type="GO" id="GO:0004049">
    <property type="term" value="F:anthranilate synthase activity"/>
    <property type="evidence" value="ECO:0007669"/>
    <property type="project" value="TreeGrafter"/>
</dbReference>
<dbReference type="GO" id="GO:0000162">
    <property type="term" value="P:L-tryptophan biosynthetic process"/>
    <property type="evidence" value="ECO:0007669"/>
    <property type="project" value="TreeGrafter"/>
</dbReference>
<dbReference type="Gene3D" id="3.40.50.880">
    <property type="match status" value="1"/>
</dbReference>
<protein>
    <submittedName>
        <fullName evidence="3">Anthranilate synthase component II</fullName>
        <ecNumber evidence="3">2.6.1.85</ecNumber>
    </submittedName>
</protein>
<accession>A0A240A230</accession>
<feature type="domain" description="Glutamine amidotransferase" evidence="2">
    <location>
        <begin position="4"/>
        <end position="189"/>
    </location>
</feature>
<dbReference type="PROSITE" id="PS51273">
    <property type="entry name" value="GATASE_TYPE_1"/>
    <property type="match status" value="1"/>
</dbReference>
<dbReference type="PANTHER" id="PTHR43418:SF4">
    <property type="entry name" value="MULTIFUNCTIONAL TRYPTOPHAN BIOSYNTHESIS PROTEIN"/>
    <property type="match status" value="1"/>
</dbReference>
<keyword evidence="3" id="KW-0032">Aminotransferase</keyword>
<dbReference type="EC" id="2.6.1.85" evidence="3"/>
<evidence type="ECO:0000313" key="3">
    <source>
        <dbReference type="EMBL" id="SNV76976.1"/>
    </source>
</evidence>
<dbReference type="PRINTS" id="PR00097">
    <property type="entry name" value="ANTSNTHASEII"/>
</dbReference>
<dbReference type="PRINTS" id="PR00096">
    <property type="entry name" value="GATASE"/>
</dbReference>
<dbReference type="GO" id="GO:0005829">
    <property type="term" value="C:cytosol"/>
    <property type="evidence" value="ECO:0007669"/>
    <property type="project" value="TreeGrafter"/>
</dbReference>
<evidence type="ECO:0000256" key="1">
    <source>
        <dbReference type="ARBA" id="ARBA00022962"/>
    </source>
</evidence>
<reference evidence="3 4" key="1">
    <citation type="submission" date="2017-06" db="EMBL/GenBank/DDBJ databases">
        <authorList>
            <consortium name="Pathogen Informatics"/>
        </authorList>
    </citation>
    <scope>NUCLEOTIDE SEQUENCE [LARGE SCALE GENOMIC DNA]</scope>
    <source>
        <strain evidence="3 4">NCTC13839</strain>
    </source>
</reference>
<keyword evidence="1" id="KW-0315">Glutamine amidotransferase</keyword>
<dbReference type="GO" id="GO:0046820">
    <property type="term" value="F:4-amino-4-deoxychorismate synthase activity"/>
    <property type="evidence" value="ECO:0007669"/>
    <property type="project" value="UniProtKB-EC"/>
</dbReference>
<dbReference type="InterPro" id="IPR029062">
    <property type="entry name" value="Class_I_gatase-like"/>
</dbReference>
<dbReference type="SUPFAM" id="SSF52317">
    <property type="entry name" value="Class I glutamine amidotransferase-like"/>
    <property type="match status" value="1"/>
</dbReference>
<name>A0A240A230_9STAP</name>
<dbReference type="CDD" id="cd01743">
    <property type="entry name" value="GATase1_Anthranilate_Synthase"/>
    <property type="match status" value="1"/>
</dbReference>
<dbReference type="OrthoDB" id="9804328at2"/>
<keyword evidence="3" id="KW-0808">Transferase</keyword>
<dbReference type="PRINTS" id="PR00099">
    <property type="entry name" value="CPSGATASE"/>
</dbReference>
<sequence>MIIMIDNHDSFTYNIIEYLNIISKSEEIKVMMTENVSIERIESLNPKLVIISPGPGHPDDYKDLKNVMKHICHDVPILGVCLGFQLLISIFGGRVIKGEKPIHGHVAKLEHDGEGIYLGLPQSFQVTRYHSLIADMQSIPDVFKVSSFIEQGIPMSVRHKELPIEAVQYHPESILSEYGKEQFANFLMKVGIEVESTYSV</sequence>